<evidence type="ECO:0000256" key="5">
    <source>
        <dbReference type="PIRSR" id="PIRSR608356-50"/>
    </source>
</evidence>
<comment type="caution">
    <text evidence="9">The sequence shown here is derived from an EMBL/GenBank/DDBJ whole genome shotgun (WGS) entry which is preliminary data.</text>
</comment>
<dbReference type="InterPro" id="IPR000242">
    <property type="entry name" value="PTP_cat"/>
</dbReference>
<dbReference type="SMART" id="SM00404">
    <property type="entry name" value="PTPc_motif"/>
    <property type="match status" value="1"/>
</dbReference>
<dbReference type="InterPro" id="IPR016130">
    <property type="entry name" value="Tyr_Pase_AS"/>
</dbReference>
<dbReference type="Gene3D" id="3.90.190.10">
    <property type="entry name" value="Protein tyrosine phosphatase superfamily"/>
    <property type="match status" value="1"/>
</dbReference>
<feature type="binding site" evidence="6">
    <location>
        <position position="641"/>
    </location>
    <ligand>
        <name>substrate</name>
    </ligand>
</feature>
<dbReference type="PROSITE" id="PS00383">
    <property type="entry name" value="TYR_PHOSPHATASE_1"/>
    <property type="match status" value="1"/>
</dbReference>
<evidence type="ECO:0000256" key="2">
    <source>
        <dbReference type="ARBA" id="ARBA00022553"/>
    </source>
</evidence>
<dbReference type="EMBL" id="JARPUR010000004">
    <property type="protein sequence ID" value="KAK4878654.1"/>
    <property type="molecule type" value="Genomic_DNA"/>
</dbReference>
<feature type="binding site" evidence="6">
    <location>
        <begin position="597"/>
        <end position="603"/>
    </location>
    <ligand>
        <name>substrate</name>
    </ligand>
</feature>
<dbReference type="AlphaFoldDB" id="A0AAN7SGI9"/>
<proteinExistence type="predicted"/>
<dbReference type="PANTHER" id="PTHR46198:SF4">
    <property type="entry name" value="PROTEIN-TYROSINE-PHOSPHATASE"/>
    <property type="match status" value="1"/>
</dbReference>
<sequence>MTKRPERNFPSLDLSATTMLNTNTNQPILVIQSPKTPTLSRKLKAISLDSDPVKAQTNLEINRDVSSMPNTPKKQIRQKQSLEFDENGHKTLLGMGLGSNLKRFASNSSISGSQTLKTLPEVMTLQDFSDNKPEPVRIKAKGLLERRGSNASLTIDLGSNSSISEATKTTVTARLNGAKSASHLNLASCISDKCSCDLQNTKKIVNRVSAPECSSVIAENTSRCKNRCYTFHKKCNCLCNFKCRRKSLSNENLYVPPCSFCQSRLSKDCMRGSRSCKGCRKAMYPRQPDLEPSHLLSEDFKLHLQNIQYLQTAGSVLSITDLRTSCEPMRVPKLHQEFWEVPLNLQEKCLVSGTQSKNRYKGVLPNEHSRVHLSGTPGYIHANYIKGPDYTETAYIATQGPMEHTCEDFWEMIWSSQCKCIVMLTGLIEKGKSKCELYFPLGKSSDAVSYYKITTTRPQDRFTFVASNLQKLESEVVSFEELNEVKFGKYKITFCKKENLGECALRQFNLSKNDVDVRRIHHYWFSTWQDHKMANPEEVLEIALHILELTGDGRVPDNNNRNNKECGQMVTSICGNHNLSKVREKSRQATSPIVVHCSAGIGRTGCFLAILNGIQQLRSNFNVDVLAILCSLRLNRGGMVQTAEQYELIHRVLSLYTDRMQKT</sequence>
<dbReference type="GO" id="GO:0019901">
    <property type="term" value="F:protein kinase binding"/>
    <property type="evidence" value="ECO:0007669"/>
    <property type="project" value="TreeGrafter"/>
</dbReference>
<feature type="active site" description="Phosphocysteine intermediate" evidence="5">
    <location>
        <position position="597"/>
    </location>
</feature>
<dbReference type="GO" id="GO:0030054">
    <property type="term" value="C:cell junction"/>
    <property type="evidence" value="ECO:0007669"/>
    <property type="project" value="TreeGrafter"/>
</dbReference>
<keyword evidence="4" id="KW-0904">Protein phosphatase</keyword>
<dbReference type="InterPro" id="IPR000387">
    <property type="entry name" value="Tyr_Pase_dom"/>
</dbReference>
<organism evidence="9 10">
    <name type="scientific">Aquatica leii</name>
    <dbReference type="NCBI Taxonomy" id="1421715"/>
    <lineage>
        <taxon>Eukaryota</taxon>
        <taxon>Metazoa</taxon>
        <taxon>Ecdysozoa</taxon>
        <taxon>Arthropoda</taxon>
        <taxon>Hexapoda</taxon>
        <taxon>Insecta</taxon>
        <taxon>Pterygota</taxon>
        <taxon>Neoptera</taxon>
        <taxon>Endopterygota</taxon>
        <taxon>Coleoptera</taxon>
        <taxon>Polyphaga</taxon>
        <taxon>Elateriformia</taxon>
        <taxon>Elateroidea</taxon>
        <taxon>Lampyridae</taxon>
        <taxon>Luciolinae</taxon>
        <taxon>Aquatica</taxon>
    </lineage>
</organism>
<dbReference type="PROSITE" id="PS50055">
    <property type="entry name" value="TYR_PHOSPHATASE_PTP"/>
    <property type="match status" value="1"/>
</dbReference>
<dbReference type="Proteomes" id="UP001353858">
    <property type="component" value="Unassembled WGS sequence"/>
</dbReference>
<keyword evidence="2" id="KW-0597">Phosphoprotein</keyword>
<gene>
    <name evidence="9" type="ORF">RN001_011160</name>
</gene>
<evidence type="ECO:0000259" key="7">
    <source>
        <dbReference type="PROSITE" id="PS50055"/>
    </source>
</evidence>
<feature type="binding site" evidence="6">
    <location>
        <position position="530"/>
    </location>
    <ligand>
        <name>substrate</name>
    </ligand>
</feature>
<dbReference type="GO" id="GO:0048666">
    <property type="term" value="P:neuron development"/>
    <property type="evidence" value="ECO:0007669"/>
    <property type="project" value="UniProtKB-ARBA"/>
</dbReference>
<evidence type="ECO:0000256" key="4">
    <source>
        <dbReference type="ARBA" id="ARBA00022912"/>
    </source>
</evidence>
<dbReference type="PRINTS" id="PR00700">
    <property type="entry name" value="PRTYPHPHTASE"/>
</dbReference>
<keyword evidence="10" id="KW-1185">Reference proteome</keyword>
<dbReference type="InterPro" id="IPR008356">
    <property type="entry name" value="Tyr_Pase_KIM-con"/>
</dbReference>
<dbReference type="GO" id="GO:0009653">
    <property type="term" value="P:anatomical structure morphogenesis"/>
    <property type="evidence" value="ECO:0007669"/>
    <property type="project" value="UniProtKB-ARBA"/>
</dbReference>
<dbReference type="GO" id="GO:0007165">
    <property type="term" value="P:signal transduction"/>
    <property type="evidence" value="ECO:0007669"/>
    <property type="project" value="TreeGrafter"/>
</dbReference>
<dbReference type="InterPro" id="IPR003595">
    <property type="entry name" value="Tyr_Pase_cat"/>
</dbReference>
<dbReference type="SUPFAM" id="SSF52799">
    <property type="entry name" value="(Phosphotyrosine protein) phosphatases II"/>
    <property type="match status" value="1"/>
</dbReference>
<reference evidence="10" key="1">
    <citation type="submission" date="2023-01" db="EMBL/GenBank/DDBJ databases">
        <title>Key to firefly adult light organ development and bioluminescence: homeobox transcription factors regulate luciferase expression and transportation to peroxisome.</title>
        <authorList>
            <person name="Fu X."/>
        </authorList>
    </citation>
    <scope>NUCLEOTIDE SEQUENCE [LARGE SCALE GENOMIC DNA]</scope>
</reference>
<dbReference type="PROSITE" id="PS50056">
    <property type="entry name" value="TYR_PHOSPHATASE_2"/>
    <property type="match status" value="1"/>
</dbReference>
<dbReference type="GO" id="GO:0005886">
    <property type="term" value="C:plasma membrane"/>
    <property type="evidence" value="ECO:0007669"/>
    <property type="project" value="TreeGrafter"/>
</dbReference>
<protein>
    <recommendedName>
        <fullName evidence="1">protein-tyrosine-phosphatase</fullName>
        <ecNumber evidence="1">3.1.3.48</ecNumber>
    </recommendedName>
</protein>
<feature type="domain" description="Tyrosine specific protein phosphatases" evidence="8">
    <location>
        <begin position="576"/>
        <end position="647"/>
    </location>
</feature>
<dbReference type="SMART" id="SM00194">
    <property type="entry name" value="PTPc"/>
    <property type="match status" value="1"/>
</dbReference>
<accession>A0AAN7SGI9</accession>
<dbReference type="EC" id="3.1.3.48" evidence="1"/>
<evidence type="ECO:0000256" key="6">
    <source>
        <dbReference type="PIRSR" id="PIRSR608356-51"/>
    </source>
</evidence>
<evidence type="ECO:0000259" key="8">
    <source>
        <dbReference type="PROSITE" id="PS50056"/>
    </source>
</evidence>
<evidence type="ECO:0000256" key="3">
    <source>
        <dbReference type="ARBA" id="ARBA00022801"/>
    </source>
</evidence>
<name>A0AAN7SGI9_9COLE</name>
<feature type="domain" description="Tyrosine-protein phosphatase" evidence="7">
    <location>
        <begin position="355"/>
        <end position="656"/>
    </location>
</feature>
<dbReference type="GO" id="GO:0004725">
    <property type="term" value="F:protein tyrosine phosphatase activity"/>
    <property type="evidence" value="ECO:0007669"/>
    <property type="project" value="UniProtKB-EC"/>
</dbReference>
<evidence type="ECO:0000313" key="9">
    <source>
        <dbReference type="EMBL" id="KAK4878654.1"/>
    </source>
</evidence>
<dbReference type="GO" id="GO:0005829">
    <property type="term" value="C:cytosol"/>
    <property type="evidence" value="ECO:0007669"/>
    <property type="project" value="TreeGrafter"/>
</dbReference>
<evidence type="ECO:0000256" key="1">
    <source>
        <dbReference type="ARBA" id="ARBA00013064"/>
    </source>
</evidence>
<evidence type="ECO:0000313" key="10">
    <source>
        <dbReference type="Proteomes" id="UP001353858"/>
    </source>
</evidence>
<keyword evidence="3" id="KW-0378">Hydrolase</keyword>
<dbReference type="PANTHER" id="PTHR46198">
    <property type="entry name" value="PROTEIN-TYROSINE-PHOSPHATASE"/>
    <property type="match status" value="1"/>
</dbReference>
<dbReference type="InterPro" id="IPR029021">
    <property type="entry name" value="Prot-tyrosine_phosphatase-like"/>
</dbReference>
<dbReference type="Pfam" id="PF00102">
    <property type="entry name" value="Y_phosphatase"/>
    <property type="match status" value="2"/>
</dbReference>